<dbReference type="Pfam" id="PF08592">
    <property type="entry name" value="Anthrone_oxy"/>
    <property type="match status" value="1"/>
</dbReference>
<evidence type="ECO:0000256" key="4">
    <source>
        <dbReference type="ARBA" id="ARBA00023136"/>
    </source>
</evidence>
<protein>
    <recommendedName>
        <fullName evidence="8">DUF1772-domain-containing protein</fullName>
    </recommendedName>
</protein>
<evidence type="ECO:0000256" key="1">
    <source>
        <dbReference type="ARBA" id="ARBA00004141"/>
    </source>
</evidence>
<evidence type="ECO:0008006" key="8">
    <source>
        <dbReference type="Google" id="ProtNLM"/>
    </source>
</evidence>
<proteinExistence type="inferred from homology"/>
<gene>
    <name evidence="6" type="ORF">LTR09_010688</name>
</gene>
<organism evidence="6 7">
    <name type="scientific">Extremus antarcticus</name>
    <dbReference type="NCBI Taxonomy" id="702011"/>
    <lineage>
        <taxon>Eukaryota</taxon>
        <taxon>Fungi</taxon>
        <taxon>Dikarya</taxon>
        <taxon>Ascomycota</taxon>
        <taxon>Pezizomycotina</taxon>
        <taxon>Dothideomycetes</taxon>
        <taxon>Dothideomycetidae</taxon>
        <taxon>Mycosphaerellales</taxon>
        <taxon>Extremaceae</taxon>
        <taxon>Extremus</taxon>
    </lineage>
</organism>
<reference evidence="6" key="1">
    <citation type="submission" date="2023-04" db="EMBL/GenBank/DDBJ databases">
        <title>Black Yeasts Isolated from many extreme environments.</title>
        <authorList>
            <person name="Coleine C."/>
            <person name="Stajich J.E."/>
            <person name="Selbmann L."/>
        </authorList>
    </citation>
    <scope>NUCLEOTIDE SEQUENCE</scope>
    <source>
        <strain evidence="6">CCFEE 5312</strain>
    </source>
</reference>
<evidence type="ECO:0000313" key="6">
    <source>
        <dbReference type="EMBL" id="KAK3047863.1"/>
    </source>
</evidence>
<dbReference type="AlphaFoldDB" id="A0AAJ0G8C9"/>
<comment type="caution">
    <text evidence="6">The sequence shown here is derived from an EMBL/GenBank/DDBJ whole genome shotgun (WGS) entry which is preliminary data.</text>
</comment>
<keyword evidence="7" id="KW-1185">Reference proteome</keyword>
<dbReference type="InterPro" id="IPR013901">
    <property type="entry name" value="Anthrone_oxy"/>
</dbReference>
<evidence type="ECO:0000256" key="2">
    <source>
        <dbReference type="ARBA" id="ARBA00022692"/>
    </source>
</evidence>
<comment type="similarity">
    <text evidence="5">Belongs to the anthrone oxygenase family.</text>
</comment>
<keyword evidence="3" id="KW-1133">Transmembrane helix</keyword>
<dbReference type="Proteomes" id="UP001271007">
    <property type="component" value="Unassembled WGS sequence"/>
</dbReference>
<evidence type="ECO:0000256" key="5">
    <source>
        <dbReference type="ARBA" id="ARBA00034313"/>
    </source>
</evidence>
<keyword evidence="2" id="KW-0812">Transmembrane</keyword>
<comment type="subcellular location">
    <subcellularLocation>
        <location evidence="1">Membrane</location>
        <topology evidence="1">Multi-pass membrane protein</topology>
    </subcellularLocation>
</comment>
<dbReference type="EMBL" id="JAWDJX010000055">
    <property type="protein sequence ID" value="KAK3047863.1"/>
    <property type="molecule type" value="Genomic_DNA"/>
</dbReference>
<evidence type="ECO:0000313" key="7">
    <source>
        <dbReference type="Proteomes" id="UP001271007"/>
    </source>
</evidence>
<sequence length="209" mass="22337">MANPSSQAWPIRTAQVLGVTSAAFLAGKTFSQSFSATPALLAAPAPLLARQWKVMSSSDKYLAPALAVLSSGIFSLLAFQGSRPSTCTQHAADPLQESSVFFSSNRRLYDVSTILLINTIIWPLLALEPINKKLERKAAEFSERVYGSADVEAKLEREETTHYLVDRWAAVNLGRAVMSGVAACCATWAAVGPVVVVTPPARGGWALVS</sequence>
<evidence type="ECO:0000256" key="3">
    <source>
        <dbReference type="ARBA" id="ARBA00022989"/>
    </source>
</evidence>
<dbReference type="GO" id="GO:0016020">
    <property type="term" value="C:membrane"/>
    <property type="evidence" value="ECO:0007669"/>
    <property type="project" value="UniProtKB-SubCell"/>
</dbReference>
<dbReference type="PANTHER" id="PTHR35042:SF1">
    <property type="entry name" value="DUF1772-DOMAIN-CONTAINING PROTEIN"/>
    <property type="match status" value="1"/>
</dbReference>
<accession>A0AAJ0G8C9</accession>
<dbReference type="PANTHER" id="PTHR35042">
    <property type="entry name" value="ANTHRONE OXYGENASE ENCC"/>
    <property type="match status" value="1"/>
</dbReference>
<keyword evidence="4" id="KW-0472">Membrane</keyword>
<name>A0AAJ0G8C9_9PEZI</name>